<dbReference type="Proteomes" id="UP000054164">
    <property type="component" value="Unassembled WGS sequence"/>
</dbReference>
<dbReference type="EMBL" id="DF384213">
    <property type="protein sequence ID" value="GAE02532.1"/>
    <property type="molecule type" value="Genomic_DNA"/>
</dbReference>
<feature type="compositionally biased region" description="Low complexity" evidence="1">
    <location>
        <begin position="1"/>
        <end position="18"/>
    </location>
</feature>
<accession>A0A0S6U5T2</accession>
<evidence type="ECO:0000256" key="1">
    <source>
        <dbReference type="SAM" id="MobiDB-lite"/>
    </source>
</evidence>
<gene>
    <name evidence="2" type="ORF">CBO05C_2222</name>
</gene>
<dbReference type="RefSeq" id="WP_051394136.1">
    <property type="nucleotide sequence ID" value="NZ_DF384213.1"/>
</dbReference>
<organism evidence="2">
    <name type="scientific">Clostridium botulinum B str. Osaka05</name>
    <dbReference type="NCBI Taxonomy" id="1407017"/>
    <lineage>
        <taxon>Bacteria</taxon>
        <taxon>Bacillati</taxon>
        <taxon>Bacillota</taxon>
        <taxon>Clostridia</taxon>
        <taxon>Eubacteriales</taxon>
        <taxon>Clostridiaceae</taxon>
        <taxon>Clostridium</taxon>
    </lineage>
</organism>
<evidence type="ECO:0000313" key="2">
    <source>
        <dbReference type="EMBL" id="GAE02532.1"/>
    </source>
</evidence>
<name>A0A0S6U5T2_CLOBO</name>
<dbReference type="AlphaFoldDB" id="A0A0S6U5T2"/>
<sequence length="137" mass="15478">MTILSSKLNKESSSLSLNVHKKNEPSNYSIEKENGEKIMWSDNSSGNEYKVSYKKFNGAQIKSLYVSKGAELSFKFNSKVENGNLKIQIKDENEKVLANAATNKEDAKKIKVNYDGKLFIHVIGKDTKGFFNISYNQ</sequence>
<protein>
    <submittedName>
        <fullName evidence="2">Uncharacterized protein</fullName>
    </submittedName>
</protein>
<dbReference type="HOGENOM" id="CLU_1861698_0_0_9"/>
<proteinExistence type="predicted"/>
<reference evidence="2" key="1">
    <citation type="submission" date="2013-10" db="EMBL/GenBank/DDBJ databases">
        <title>Draft genome sequence of Clostridium botulinum type B strain Osaka05.</title>
        <authorList>
            <person name="Sakaguchi Y."/>
            <person name="Hosomi K."/>
            <person name="Uchiyama J."/>
            <person name="Ogura Y."/>
            <person name="Sakaguchi M."/>
            <person name="Kohda T."/>
            <person name="Mukamoto M."/>
            <person name="Misawa N."/>
            <person name="Matsuzaki S."/>
            <person name="Hayashi T."/>
            <person name="Kozaki S."/>
        </authorList>
    </citation>
    <scope>NUCLEOTIDE SEQUENCE</scope>
    <source>
        <strain evidence="2">Osaka05</strain>
    </source>
</reference>
<feature type="region of interest" description="Disordered" evidence="1">
    <location>
        <begin position="1"/>
        <end position="20"/>
    </location>
</feature>